<evidence type="ECO:0000313" key="2">
    <source>
        <dbReference type="WBParaSite" id="jg8737"/>
    </source>
</evidence>
<accession>A0A915ETA1</accession>
<reference evidence="2" key="1">
    <citation type="submission" date="2022-11" db="UniProtKB">
        <authorList>
            <consortium name="WormBaseParasite"/>
        </authorList>
    </citation>
    <scope>IDENTIFICATION</scope>
</reference>
<proteinExistence type="predicted"/>
<dbReference type="Proteomes" id="UP000887574">
    <property type="component" value="Unplaced"/>
</dbReference>
<name>A0A915ETA1_9BILA</name>
<keyword evidence="1" id="KW-1185">Reference proteome</keyword>
<dbReference type="InterPro" id="IPR011735">
    <property type="entry name" value="WlaTC/HtrL_glycosyltransf"/>
</dbReference>
<protein>
    <submittedName>
        <fullName evidence="2">Uncharacterized protein</fullName>
    </submittedName>
</protein>
<dbReference type="AlphaFoldDB" id="A0A915ETA1"/>
<evidence type="ECO:0000313" key="1">
    <source>
        <dbReference type="Proteomes" id="UP000887574"/>
    </source>
</evidence>
<dbReference type="WBParaSite" id="jg8737">
    <property type="protein sequence ID" value="jg8737"/>
    <property type="gene ID" value="jg8737"/>
</dbReference>
<sequence>MPLVIFTDEYSQEFIYNTRKKVQLENVTKIYNTSIETLPLFKKYDLFNDIIMQEQQGRAWNPAWNQAVKDMPETSSVEFMILENSKSYFLSNASKENVYNTTFFAWIDATYGKGNASLYPFNYEWDPEFPPEKISIIKVVDLAVNDRMVDDDETMLVLLINKFPNLFNIVQGEWFNAFHLF</sequence>
<dbReference type="Pfam" id="PF09612">
    <property type="entry name" value="HtrL_YibB"/>
    <property type="match status" value="2"/>
</dbReference>
<organism evidence="1 2">
    <name type="scientific">Ditylenchus dipsaci</name>
    <dbReference type="NCBI Taxonomy" id="166011"/>
    <lineage>
        <taxon>Eukaryota</taxon>
        <taxon>Metazoa</taxon>
        <taxon>Ecdysozoa</taxon>
        <taxon>Nematoda</taxon>
        <taxon>Chromadorea</taxon>
        <taxon>Rhabditida</taxon>
        <taxon>Tylenchina</taxon>
        <taxon>Tylenchomorpha</taxon>
        <taxon>Sphaerularioidea</taxon>
        <taxon>Anguinidae</taxon>
        <taxon>Anguininae</taxon>
        <taxon>Ditylenchus</taxon>
    </lineage>
</organism>